<dbReference type="SUPFAM" id="SSF46785">
    <property type="entry name" value="Winged helix' DNA-binding domain"/>
    <property type="match status" value="1"/>
</dbReference>
<dbReference type="InterPro" id="IPR036390">
    <property type="entry name" value="WH_DNA-bd_sf"/>
</dbReference>
<dbReference type="Gene3D" id="1.10.10.10">
    <property type="entry name" value="Winged helix-like DNA-binding domain superfamily/Winged helix DNA-binding domain"/>
    <property type="match status" value="1"/>
</dbReference>
<name>A0A239K3G7_9NOCA</name>
<gene>
    <name evidence="1" type="ORF">SAMN05421642_109245</name>
</gene>
<evidence type="ECO:0000313" key="1">
    <source>
        <dbReference type="EMBL" id="SNT12926.1"/>
    </source>
</evidence>
<dbReference type="RefSeq" id="WP_089248268.1">
    <property type="nucleotide sequence ID" value="NZ_FZOW01000009.1"/>
</dbReference>
<organism evidence="1 2">
    <name type="scientific">Rhodococcoides kyotonense</name>
    <dbReference type="NCBI Taxonomy" id="398843"/>
    <lineage>
        <taxon>Bacteria</taxon>
        <taxon>Bacillati</taxon>
        <taxon>Actinomycetota</taxon>
        <taxon>Actinomycetes</taxon>
        <taxon>Mycobacteriales</taxon>
        <taxon>Nocardiaceae</taxon>
        <taxon>Rhodococcoides</taxon>
    </lineage>
</organism>
<dbReference type="InterPro" id="IPR036388">
    <property type="entry name" value="WH-like_DNA-bd_sf"/>
</dbReference>
<dbReference type="Proteomes" id="UP000198327">
    <property type="component" value="Unassembled WGS sequence"/>
</dbReference>
<reference evidence="2" key="1">
    <citation type="submission" date="2017-06" db="EMBL/GenBank/DDBJ databases">
        <authorList>
            <person name="Varghese N."/>
            <person name="Submissions S."/>
        </authorList>
    </citation>
    <scope>NUCLEOTIDE SEQUENCE [LARGE SCALE GENOMIC DNA]</scope>
    <source>
        <strain evidence="2">JCM 23211</strain>
    </source>
</reference>
<accession>A0A239K3G7</accession>
<proteinExistence type="predicted"/>
<dbReference type="EMBL" id="FZOW01000009">
    <property type="protein sequence ID" value="SNT12926.1"/>
    <property type="molecule type" value="Genomic_DNA"/>
</dbReference>
<evidence type="ECO:0000313" key="2">
    <source>
        <dbReference type="Proteomes" id="UP000198327"/>
    </source>
</evidence>
<sequence length="198" mass="21898">MTYTTREEFETLHAVRIRGMAQPEGVAEGIGSSTDSVRLVLDDAVARGLAKSRTGGRVQGYTLTPDGRTRHEHLLAEHVTTEEREGLSEAYEAFLAPNRAFKAVTTKWQTEAEGDITVVEADLLELHRVIGDVLSTAASAAPRMKFYQPRFENALTAFRGGDTSALARPMSGSYHDVWMELHEDLILSLGRVRSDHDE</sequence>
<dbReference type="AlphaFoldDB" id="A0A239K3G7"/>
<dbReference type="OrthoDB" id="3568381at2"/>
<protein>
    <submittedName>
        <fullName evidence="1">Uncharacterized protein</fullName>
    </submittedName>
</protein>
<keyword evidence="2" id="KW-1185">Reference proteome</keyword>